<evidence type="ECO:0000259" key="11">
    <source>
        <dbReference type="Pfam" id="PF00768"/>
    </source>
</evidence>
<keyword evidence="13" id="KW-1185">Reference proteome</keyword>
<dbReference type="PATRIC" id="fig|36849.3.peg.873"/>
<dbReference type="Pfam" id="PF00768">
    <property type="entry name" value="Peptidase_S11"/>
    <property type="match status" value="1"/>
</dbReference>
<dbReference type="PANTHER" id="PTHR21581:SF33">
    <property type="entry name" value="D-ALANYL-D-ALANINE CARBOXYPEPTIDASE DACB"/>
    <property type="match status" value="1"/>
</dbReference>
<keyword evidence="2" id="KW-0732">Signal</keyword>
<dbReference type="Gene3D" id="3.40.710.10">
    <property type="entry name" value="DD-peptidase/beta-lactamase superfamily"/>
    <property type="match status" value="1"/>
</dbReference>
<dbReference type="GO" id="GO:0009252">
    <property type="term" value="P:peptidoglycan biosynthetic process"/>
    <property type="evidence" value="ECO:0007669"/>
    <property type="project" value="UniProtKB-KW"/>
</dbReference>
<dbReference type="InterPro" id="IPR001967">
    <property type="entry name" value="Peptidase_S11_N"/>
</dbReference>
<evidence type="ECO:0000256" key="8">
    <source>
        <dbReference type="PIRSR" id="PIRSR618044-2"/>
    </source>
</evidence>
<dbReference type="Proteomes" id="UP000050326">
    <property type="component" value="Unassembled WGS sequence"/>
</dbReference>
<evidence type="ECO:0000256" key="7">
    <source>
        <dbReference type="PIRSR" id="PIRSR618044-1"/>
    </source>
</evidence>
<keyword evidence="10" id="KW-0812">Transmembrane</keyword>
<dbReference type="AlphaFoldDB" id="A0A0P8WSJ8"/>
<feature type="domain" description="Peptidase S11 D-alanyl-D-alanine carboxypeptidase A N-terminal" evidence="11">
    <location>
        <begin position="35"/>
        <end position="288"/>
    </location>
</feature>
<dbReference type="EMBL" id="LKET01000021">
    <property type="protein sequence ID" value="KPU45585.1"/>
    <property type="molecule type" value="Genomic_DNA"/>
</dbReference>
<sequence>MRRRFVKLFTLHIILILTEFFLSPYTLSAVRASDTITKPSIDAQGAILIEAHSGKVLYQKNEDEKLYPASTTKILTALIALEMGDLEDIITVGKEVMMVPWDSSKAYLKEGEEISLRELLLGLMLPSGNDAAAVIAVYIGRLRANDMSLDETASMDKFSELMNKRAKELGANNSNFVNPHGYHDKNHYTTAHDLALITMEAMKIDFFREAVNTFKYNTEATPVFSNGQIVETIDHSWRNSNELINETGKDFYEYATGVKTGYTTPAGFCVVSSASKDGMDLIAVTLNSTSQARWEDSQKLLEYGFYNFGYYEGAVKDKPIYTLNVENSSPNSPEDLIALPDEDFAETYVMEEYLKMQKEFLWDETLISIVDKENDIVSLKSSIKADQIIGKAVFTLNGAVVKEVNLKAMEEVKKKNIINSVSQKIDTGNIVWFLSGTIFGAFGILVLLRNAAVKRRRLRMGINQ</sequence>
<dbReference type="InterPro" id="IPR012338">
    <property type="entry name" value="Beta-lactam/transpept-like"/>
</dbReference>
<accession>A0A0P8WSJ8</accession>
<evidence type="ECO:0000256" key="4">
    <source>
        <dbReference type="ARBA" id="ARBA00022960"/>
    </source>
</evidence>
<dbReference type="RefSeq" id="WP_054873926.1">
    <property type="nucleotide sequence ID" value="NZ_LKET01000021.1"/>
</dbReference>
<name>A0A0P8WSJ8_9CLOT</name>
<keyword evidence="4" id="KW-0133">Cell shape</keyword>
<reference evidence="12 13" key="1">
    <citation type="submission" date="2015-09" db="EMBL/GenBank/DDBJ databases">
        <title>Genome sequence of Oxobacter pfennigii DSM 3222.</title>
        <authorList>
            <person name="Poehlein A."/>
            <person name="Bengelsdorf F.R."/>
            <person name="Schiel-Bengelsdorf B."/>
            <person name="Duerre P."/>
            <person name="Daniel R."/>
        </authorList>
    </citation>
    <scope>NUCLEOTIDE SEQUENCE [LARGE SCALE GENOMIC DNA]</scope>
    <source>
        <strain evidence="12 13">DSM 3222</strain>
    </source>
</reference>
<evidence type="ECO:0000256" key="10">
    <source>
        <dbReference type="SAM" id="Phobius"/>
    </source>
</evidence>
<evidence type="ECO:0000256" key="3">
    <source>
        <dbReference type="ARBA" id="ARBA00022801"/>
    </source>
</evidence>
<keyword evidence="12" id="KW-0645">Protease</keyword>
<evidence type="ECO:0000256" key="2">
    <source>
        <dbReference type="ARBA" id="ARBA00022729"/>
    </source>
</evidence>
<proteinExistence type="inferred from homology"/>
<comment type="caution">
    <text evidence="12">The sequence shown here is derived from an EMBL/GenBank/DDBJ whole genome shotgun (WGS) entry which is preliminary data.</text>
</comment>
<dbReference type="GO" id="GO:0006508">
    <property type="term" value="P:proteolysis"/>
    <property type="evidence" value="ECO:0007669"/>
    <property type="project" value="InterPro"/>
</dbReference>
<evidence type="ECO:0000313" key="12">
    <source>
        <dbReference type="EMBL" id="KPU45585.1"/>
    </source>
</evidence>
<evidence type="ECO:0000256" key="1">
    <source>
        <dbReference type="ARBA" id="ARBA00007164"/>
    </source>
</evidence>
<dbReference type="GO" id="GO:0071555">
    <property type="term" value="P:cell wall organization"/>
    <property type="evidence" value="ECO:0007669"/>
    <property type="project" value="UniProtKB-KW"/>
</dbReference>
<feature type="transmembrane region" description="Helical" evidence="10">
    <location>
        <begin position="430"/>
        <end position="448"/>
    </location>
</feature>
<dbReference type="EC" id="3.4.16.4" evidence="12"/>
<dbReference type="OrthoDB" id="9791132at2"/>
<keyword evidence="10" id="KW-1133">Transmembrane helix</keyword>
<feature type="active site" evidence="7">
    <location>
        <position position="127"/>
    </location>
</feature>
<keyword evidence="3 12" id="KW-0378">Hydrolase</keyword>
<evidence type="ECO:0000256" key="9">
    <source>
        <dbReference type="RuleBase" id="RU004016"/>
    </source>
</evidence>
<dbReference type="PANTHER" id="PTHR21581">
    <property type="entry name" value="D-ALANYL-D-ALANINE CARBOXYPEPTIDASE"/>
    <property type="match status" value="1"/>
</dbReference>
<dbReference type="GO" id="GO:0009002">
    <property type="term" value="F:serine-type D-Ala-D-Ala carboxypeptidase activity"/>
    <property type="evidence" value="ECO:0007669"/>
    <property type="project" value="UniProtKB-EC"/>
</dbReference>
<feature type="active site" description="Proton acceptor" evidence="7">
    <location>
        <position position="73"/>
    </location>
</feature>
<protein>
    <submittedName>
        <fullName evidence="12">D-alanyl-D-alanine carboxypeptidase DacB</fullName>
        <ecNumber evidence="12">3.4.16.4</ecNumber>
    </submittedName>
</protein>
<keyword evidence="5" id="KW-0573">Peptidoglycan synthesis</keyword>
<keyword evidence="6" id="KW-0961">Cell wall biogenesis/degradation</keyword>
<gene>
    <name evidence="12" type="primary">dacB_1</name>
    <name evidence="12" type="ORF">OXPF_08180</name>
</gene>
<comment type="similarity">
    <text evidence="1 9">Belongs to the peptidase S11 family.</text>
</comment>
<evidence type="ECO:0000256" key="5">
    <source>
        <dbReference type="ARBA" id="ARBA00022984"/>
    </source>
</evidence>
<dbReference type="InterPro" id="IPR018044">
    <property type="entry name" value="Peptidase_S11"/>
</dbReference>
<evidence type="ECO:0000256" key="6">
    <source>
        <dbReference type="ARBA" id="ARBA00023316"/>
    </source>
</evidence>
<keyword evidence="10" id="KW-0472">Membrane</keyword>
<dbReference type="STRING" id="36849.OXPF_08180"/>
<feature type="binding site" evidence="8">
    <location>
        <position position="259"/>
    </location>
    <ligand>
        <name>substrate</name>
    </ligand>
</feature>
<dbReference type="PRINTS" id="PR00725">
    <property type="entry name" value="DADACBPTASE1"/>
</dbReference>
<keyword evidence="12" id="KW-0121">Carboxypeptidase</keyword>
<evidence type="ECO:0000313" key="13">
    <source>
        <dbReference type="Proteomes" id="UP000050326"/>
    </source>
</evidence>
<feature type="active site" description="Acyl-ester intermediate" evidence="7">
    <location>
        <position position="70"/>
    </location>
</feature>
<dbReference type="GO" id="GO:0008360">
    <property type="term" value="P:regulation of cell shape"/>
    <property type="evidence" value="ECO:0007669"/>
    <property type="project" value="UniProtKB-KW"/>
</dbReference>
<organism evidence="12 13">
    <name type="scientific">Oxobacter pfennigii</name>
    <dbReference type="NCBI Taxonomy" id="36849"/>
    <lineage>
        <taxon>Bacteria</taxon>
        <taxon>Bacillati</taxon>
        <taxon>Bacillota</taxon>
        <taxon>Clostridia</taxon>
        <taxon>Eubacteriales</taxon>
        <taxon>Clostridiaceae</taxon>
        <taxon>Oxobacter</taxon>
    </lineage>
</organism>
<dbReference type="SUPFAM" id="SSF56601">
    <property type="entry name" value="beta-lactamase/transpeptidase-like"/>
    <property type="match status" value="1"/>
</dbReference>